<keyword evidence="6" id="KW-1185">Reference proteome</keyword>
<dbReference type="PANTHER" id="PTHR42756">
    <property type="entry name" value="TRANSCRIPTIONAL REGULATOR, MARR"/>
    <property type="match status" value="1"/>
</dbReference>
<keyword evidence="2" id="KW-0238">DNA-binding</keyword>
<evidence type="ECO:0000256" key="3">
    <source>
        <dbReference type="ARBA" id="ARBA00023163"/>
    </source>
</evidence>
<organism evidence="5 6">
    <name type="scientific">Slackia equolifaciens</name>
    <dbReference type="NCBI Taxonomy" id="498718"/>
    <lineage>
        <taxon>Bacteria</taxon>
        <taxon>Bacillati</taxon>
        <taxon>Actinomycetota</taxon>
        <taxon>Coriobacteriia</taxon>
        <taxon>Eggerthellales</taxon>
        <taxon>Eggerthellaceae</taxon>
        <taxon>Slackia</taxon>
    </lineage>
</organism>
<gene>
    <name evidence="5" type="ORF">DMP06_07750</name>
</gene>
<dbReference type="SMART" id="SM00347">
    <property type="entry name" value="HTH_MARR"/>
    <property type="match status" value="1"/>
</dbReference>
<evidence type="ECO:0000256" key="2">
    <source>
        <dbReference type="ARBA" id="ARBA00023125"/>
    </source>
</evidence>
<dbReference type="InterPro" id="IPR036388">
    <property type="entry name" value="WH-like_DNA-bd_sf"/>
</dbReference>
<keyword evidence="3" id="KW-0804">Transcription</keyword>
<dbReference type="AlphaFoldDB" id="A0A3N0AWA8"/>
<dbReference type="PANTHER" id="PTHR42756:SF1">
    <property type="entry name" value="TRANSCRIPTIONAL REPRESSOR OF EMRAB OPERON"/>
    <property type="match status" value="1"/>
</dbReference>
<dbReference type="PROSITE" id="PS50995">
    <property type="entry name" value="HTH_MARR_2"/>
    <property type="match status" value="1"/>
</dbReference>
<dbReference type="Pfam" id="PF01047">
    <property type="entry name" value="MarR"/>
    <property type="match status" value="1"/>
</dbReference>
<evidence type="ECO:0000256" key="1">
    <source>
        <dbReference type="ARBA" id="ARBA00023015"/>
    </source>
</evidence>
<dbReference type="EMBL" id="QIBX01000013">
    <property type="protein sequence ID" value="RNL39162.1"/>
    <property type="molecule type" value="Genomic_DNA"/>
</dbReference>
<sequence length="175" mass="20052">MYHLINVNGFLSILRRMFMIDERDIDSMIKASLYFHELFKKTILATPPAEVVTKTQMDILLTLYADGPMSMSALSSHVNIAPEQTTRAIKNLRERDLVESDRDEDNRRMVIARLSEKGTLLLDDHTRELHANLRASLEGLTDEEVAQLAETARTATRLLEKTGFRHVVTDPKMRK</sequence>
<evidence type="ECO:0000313" key="6">
    <source>
        <dbReference type="Proteomes" id="UP000269591"/>
    </source>
</evidence>
<accession>A0A3N0AWA8</accession>
<dbReference type="GO" id="GO:0003700">
    <property type="term" value="F:DNA-binding transcription factor activity"/>
    <property type="evidence" value="ECO:0007669"/>
    <property type="project" value="InterPro"/>
</dbReference>
<proteinExistence type="predicted"/>
<dbReference type="InterPro" id="IPR036390">
    <property type="entry name" value="WH_DNA-bd_sf"/>
</dbReference>
<name>A0A3N0AWA8_9ACTN</name>
<dbReference type="InterPro" id="IPR000835">
    <property type="entry name" value="HTH_MarR-typ"/>
</dbReference>
<dbReference type="GO" id="GO:0003677">
    <property type="term" value="F:DNA binding"/>
    <property type="evidence" value="ECO:0007669"/>
    <property type="project" value="UniProtKB-KW"/>
</dbReference>
<dbReference type="Gene3D" id="1.10.10.10">
    <property type="entry name" value="Winged helix-like DNA-binding domain superfamily/Winged helix DNA-binding domain"/>
    <property type="match status" value="1"/>
</dbReference>
<reference evidence="6" key="1">
    <citation type="submission" date="2018-05" db="EMBL/GenBank/DDBJ databases">
        <title>Genome Sequencing of selected type strains of the family Eggerthellaceae.</title>
        <authorList>
            <person name="Danylec N."/>
            <person name="Stoll D.A."/>
            <person name="Doetsch A."/>
            <person name="Huch M."/>
        </authorList>
    </citation>
    <scope>NUCLEOTIDE SEQUENCE [LARGE SCALE GENOMIC DNA]</scope>
    <source>
        <strain evidence="6">DSM 24851</strain>
    </source>
</reference>
<dbReference type="SUPFAM" id="SSF46785">
    <property type="entry name" value="Winged helix' DNA-binding domain"/>
    <property type="match status" value="1"/>
</dbReference>
<keyword evidence="1" id="KW-0805">Transcription regulation</keyword>
<feature type="domain" description="HTH marR-type" evidence="4">
    <location>
        <begin position="7"/>
        <end position="157"/>
    </location>
</feature>
<evidence type="ECO:0000259" key="4">
    <source>
        <dbReference type="PROSITE" id="PS50995"/>
    </source>
</evidence>
<comment type="caution">
    <text evidence="5">The sequence shown here is derived from an EMBL/GenBank/DDBJ whole genome shotgun (WGS) entry which is preliminary data.</text>
</comment>
<protein>
    <recommendedName>
        <fullName evidence="4">HTH marR-type domain-containing protein</fullName>
    </recommendedName>
</protein>
<dbReference type="Proteomes" id="UP000269591">
    <property type="component" value="Unassembled WGS sequence"/>
</dbReference>
<evidence type="ECO:0000313" key="5">
    <source>
        <dbReference type="EMBL" id="RNL39162.1"/>
    </source>
</evidence>